<evidence type="ECO:0000313" key="2">
    <source>
        <dbReference type="EMBL" id="SVA30586.1"/>
    </source>
</evidence>
<accession>A0A381UQZ5</accession>
<organism evidence="2">
    <name type="scientific">marine metagenome</name>
    <dbReference type="NCBI Taxonomy" id="408172"/>
    <lineage>
        <taxon>unclassified sequences</taxon>
        <taxon>metagenomes</taxon>
        <taxon>ecological metagenomes</taxon>
    </lineage>
</organism>
<feature type="transmembrane region" description="Helical" evidence="1">
    <location>
        <begin position="7"/>
        <end position="29"/>
    </location>
</feature>
<protein>
    <recommendedName>
        <fullName evidence="3">DUF4044 domain-containing protein</fullName>
    </recommendedName>
</protein>
<gene>
    <name evidence="2" type="ORF">METZ01_LOCUS83440</name>
</gene>
<keyword evidence="1" id="KW-1133">Transmembrane helix</keyword>
<keyword evidence="1" id="KW-0812">Transmembrane</keyword>
<dbReference type="AlphaFoldDB" id="A0A381UQZ5"/>
<reference evidence="2" key="1">
    <citation type="submission" date="2018-05" db="EMBL/GenBank/DDBJ databases">
        <authorList>
            <person name="Lanie J.A."/>
            <person name="Ng W.-L."/>
            <person name="Kazmierczak K.M."/>
            <person name="Andrzejewski T.M."/>
            <person name="Davidsen T.M."/>
            <person name="Wayne K.J."/>
            <person name="Tettelin H."/>
            <person name="Glass J.I."/>
            <person name="Rusch D."/>
            <person name="Podicherti R."/>
            <person name="Tsui H.-C.T."/>
            <person name="Winkler M.E."/>
        </authorList>
    </citation>
    <scope>NUCLEOTIDE SEQUENCE</scope>
</reference>
<name>A0A381UQZ5_9ZZZZ</name>
<proteinExistence type="predicted"/>
<keyword evidence="1" id="KW-0472">Membrane</keyword>
<evidence type="ECO:0000256" key="1">
    <source>
        <dbReference type="SAM" id="Phobius"/>
    </source>
</evidence>
<dbReference type="EMBL" id="UINC01006951">
    <property type="protein sequence ID" value="SVA30586.1"/>
    <property type="molecule type" value="Genomic_DNA"/>
</dbReference>
<sequence>MKKILILLLAVMVTMFIFFLLSILAPYVVDYITEILSR</sequence>
<evidence type="ECO:0008006" key="3">
    <source>
        <dbReference type="Google" id="ProtNLM"/>
    </source>
</evidence>